<dbReference type="VEuPathDB" id="FungiDB:DIURU_000251"/>
<comment type="caution">
    <text evidence="1">The sequence shown here is derived from an EMBL/GenBank/DDBJ whole genome shotgun (WGS) entry which is preliminary data.</text>
</comment>
<dbReference type="GeneID" id="54778904"/>
<dbReference type="AlphaFoldDB" id="A0A642UZ56"/>
<accession>A0A642UZ56</accession>
<keyword evidence="2" id="KW-1185">Reference proteome</keyword>
<sequence>MCEDVRHHMKPRVFSSFTYTFDEYVDRHHVWCNEVPPPRDLRHHPPEPPFPEPQSLSAYGANDDIRFEQYQITASPMLNPIGYLPSPSVLPMAFENVPLIPRPPHEIRREQIDSSDPIFSEIVAPLQHNESSVPPHELDSSMIVKTPNIANRLYQQDPLSFGQKLQDLLVCQENQSFTCVFQSLDKCRIEYADSTTCLRHMLLNHFTFDNTKVPFKLSDMLTLTGKCKCGHEDTAGTWLYNHVLTTKDPCPLIKQELNEVANAD</sequence>
<dbReference type="Proteomes" id="UP000449547">
    <property type="component" value="Unassembled WGS sequence"/>
</dbReference>
<gene>
    <name evidence="1" type="ORF">DIURU_000251</name>
</gene>
<name>A0A642UZ56_DIURU</name>
<proteinExistence type="predicted"/>
<dbReference type="EMBL" id="SWFT01000009">
    <property type="protein sequence ID" value="KAA8908282.1"/>
    <property type="molecule type" value="Genomic_DNA"/>
</dbReference>
<dbReference type="RefSeq" id="XP_034014967.1">
    <property type="nucleotide sequence ID" value="XM_034155169.1"/>
</dbReference>
<reference evidence="1 2" key="1">
    <citation type="submission" date="2019-07" db="EMBL/GenBank/DDBJ databases">
        <title>Genome assembly of two rare yeast pathogens: Diutina rugosa and Trichomonascus ciferrii.</title>
        <authorList>
            <person name="Mixao V."/>
            <person name="Saus E."/>
            <person name="Hansen A."/>
            <person name="Lass-Flor C."/>
            <person name="Gabaldon T."/>
        </authorList>
    </citation>
    <scope>NUCLEOTIDE SEQUENCE [LARGE SCALE GENOMIC DNA]</scope>
    <source>
        <strain evidence="1 2">CBS 613</strain>
    </source>
</reference>
<protein>
    <submittedName>
        <fullName evidence="1">Uncharacterized protein</fullName>
    </submittedName>
</protein>
<organism evidence="1 2">
    <name type="scientific">Diutina rugosa</name>
    <name type="common">Yeast</name>
    <name type="synonym">Candida rugosa</name>
    <dbReference type="NCBI Taxonomy" id="5481"/>
    <lineage>
        <taxon>Eukaryota</taxon>
        <taxon>Fungi</taxon>
        <taxon>Dikarya</taxon>
        <taxon>Ascomycota</taxon>
        <taxon>Saccharomycotina</taxon>
        <taxon>Pichiomycetes</taxon>
        <taxon>Debaryomycetaceae</taxon>
        <taxon>Diutina</taxon>
    </lineage>
</organism>
<evidence type="ECO:0000313" key="2">
    <source>
        <dbReference type="Proteomes" id="UP000449547"/>
    </source>
</evidence>
<evidence type="ECO:0000313" key="1">
    <source>
        <dbReference type="EMBL" id="KAA8908282.1"/>
    </source>
</evidence>